<evidence type="ECO:0000256" key="2">
    <source>
        <dbReference type="ARBA" id="ARBA00023315"/>
    </source>
</evidence>
<keyword evidence="6" id="KW-1185">Reference proteome</keyword>
<dbReference type="Gene3D" id="3.40.630.30">
    <property type="match status" value="1"/>
</dbReference>
<dbReference type="Proteomes" id="UP000003163">
    <property type="component" value="Unassembled WGS sequence"/>
</dbReference>
<dbReference type="GO" id="GO:1990190">
    <property type="term" value="F:protein-N-terminal-glutamate acetyltransferase activity"/>
    <property type="evidence" value="ECO:0007669"/>
    <property type="project" value="EnsemblFungi"/>
</dbReference>
<accession>J8ZZM5</accession>
<dbReference type="InParanoid" id="J8ZZM5"/>
<evidence type="ECO:0000313" key="5">
    <source>
        <dbReference type="EMBL" id="EJW05078.1"/>
    </source>
</evidence>
<keyword evidence="2" id="KW-0012">Acyltransferase</keyword>
<dbReference type="EMBL" id="AFBI03000010">
    <property type="protein sequence ID" value="EJW05078.1"/>
    <property type="molecule type" value="Genomic_DNA"/>
</dbReference>
<protein>
    <recommendedName>
        <fullName evidence="4">N-acetyltransferase domain-containing protein</fullName>
    </recommendedName>
</protein>
<comment type="caution">
    <text evidence="5">The sequence shown here is derived from an EMBL/GenBank/DDBJ whole genome shotgun (WGS) entry which is preliminary data.</text>
</comment>
<dbReference type="SUPFAM" id="SSF55729">
    <property type="entry name" value="Acyl-CoA N-acyltransferases (Nat)"/>
    <property type="match status" value="1"/>
</dbReference>
<dbReference type="HOGENOM" id="CLU_013985_7_2_1"/>
<dbReference type="PANTHER" id="PTHR23091">
    <property type="entry name" value="N-TERMINAL ACETYLTRANSFERASE"/>
    <property type="match status" value="1"/>
</dbReference>
<dbReference type="VEuPathDB" id="MicrosporidiaDB:EDEG_00859"/>
<gene>
    <name evidence="5" type="ORF">EDEG_00859</name>
</gene>
<dbReference type="InterPro" id="IPR016181">
    <property type="entry name" value="Acyl_CoA_acyltransferase"/>
</dbReference>
<dbReference type="PROSITE" id="PS51186">
    <property type="entry name" value="GNAT"/>
    <property type="match status" value="1"/>
</dbReference>
<dbReference type="CDD" id="cd04301">
    <property type="entry name" value="NAT_SF"/>
    <property type="match status" value="1"/>
</dbReference>
<dbReference type="InterPro" id="IPR045047">
    <property type="entry name" value="Ard1-like"/>
</dbReference>
<reference evidence="5 6" key="1">
    <citation type="submission" date="2011-08" db="EMBL/GenBank/DDBJ databases">
        <authorList>
            <person name="Liu Z.J."/>
            <person name="Shi F.L."/>
            <person name="Lu J.Q."/>
            <person name="Li M."/>
            <person name="Wang Z.L."/>
        </authorList>
    </citation>
    <scope>NUCLEOTIDE SEQUENCE [LARGE SCALE GENOMIC DNA]</scope>
    <source>
        <strain evidence="5 6">USNM 41457</strain>
    </source>
</reference>
<dbReference type="PANTHER" id="PTHR23091:SF4">
    <property type="entry name" value="N-TERMINAL AMINO-ACID N(ALPHA)-ACETYLTRANSFERASE NATA"/>
    <property type="match status" value="1"/>
</dbReference>
<sequence length="184" mass="21199">MFEIEPMEFQHLFCVHTLNQRNLPENYILKFFQYHLVSYPDLNYVATINTHSDKSSEDNTKTVVGYILSKITQSENIIESNLEAHISSICVDEGFRRQGIAKALVAKAIKSLVDYVAVNRPNQKIICITLKVRESNVNAIVFYEKFGFSVAERNVHYYSDGEDAFNMERKIVINTFKGEDISNF</sequence>
<dbReference type="GO" id="GO:0031415">
    <property type="term" value="C:NatA complex"/>
    <property type="evidence" value="ECO:0007669"/>
    <property type="project" value="EnsemblFungi"/>
</dbReference>
<proteinExistence type="inferred from homology"/>
<keyword evidence="1" id="KW-0808">Transferase</keyword>
<feature type="domain" description="N-acetyltransferase" evidence="4">
    <location>
        <begin position="1"/>
        <end position="172"/>
    </location>
</feature>
<organism evidence="5 6">
    <name type="scientific">Edhazardia aedis (strain USNM 41457)</name>
    <name type="common">Microsporidian parasite</name>
    <dbReference type="NCBI Taxonomy" id="1003232"/>
    <lineage>
        <taxon>Eukaryota</taxon>
        <taxon>Fungi</taxon>
        <taxon>Fungi incertae sedis</taxon>
        <taxon>Microsporidia</taxon>
        <taxon>Edhazardia</taxon>
    </lineage>
</organism>
<name>J8ZZM5_EDHAE</name>
<evidence type="ECO:0000256" key="1">
    <source>
        <dbReference type="ARBA" id="ARBA00022679"/>
    </source>
</evidence>
<dbReference type="GO" id="GO:1990189">
    <property type="term" value="F:protein N-terminal-serine acetyltransferase activity"/>
    <property type="evidence" value="ECO:0007669"/>
    <property type="project" value="EnsemblFungi"/>
</dbReference>
<dbReference type="AlphaFoldDB" id="J8ZZM5"/>
<dbReference type="OMA" id="MSMQNAN"/>
<dbReference type="STRING" id="1003232.J8ZZM5"/>
<dbReference type="OrthoDB" id="25586at2759"/>
<dbReference type="FunCoup" id="J8ZZM5">
    <property type="interactions" value="117"/>
</dbReference>
<evidence type="ECO:0000256" key="3">
    <source>
        <dbReference type="ARBA" id="ARBA00025786"/>
    </source>
</evidence>
<reference evidence="6" key="2">
    <citation type="submission" date="2015-07" db="EMBL/GenBank/DDBJ databases">
        <title>Contrasting host-pathogen interactions and genome evolution in two generalist and specialist microsporidian pathogens of mosquitoes.</title>
        <authorList>
            <consortium name="The Broad Institute Genomics Platform"/>
            <consortium name="The Broad Institute Genome Sequencing Center for Infectious Disease"/>
            <person name="Cuomo C.A."/>
            <person name="Sanscrainte N.D."/>
            <person name="Goldberg J.M."/>
            <person name="Heiman D."/>
            <person name="Young S."/>
            <person name="Zeng Q."/>
            <person name="Becnel J.J."/>
            <person name="Birren B.W."/>
        </authorList>
    </citation>
    <scope>NUCLEOTIDE SEQUENCE [LARGE SCALE GENOMIC DNA]</scope>
    <source>
        <strain evidence="6">USNM 41457</strain>
    </source>
</reference>
<dbReference type="InterPro" id="IPR000182">
    <property type="entry name" value="GNAT_dom"/>
</dbReference>
<comment type="similarity">
    <text evidence="3">Belongs to the acetyltransferase family. ARD1 subfamily.</text>
</comment>
<dbReference type="Pfam" id="PF00583">
    <property type="entry name" value="Acetyltransf_1"/>
    <property type="match status" value="1"/>
</dbReference>
<evidence type="ECO:0000313" key="6">
    <source>
        <dbReference type="Proteomes" id="UP000003163"/>
    </source>
</evidence>
<evidence type="ECO:0000259" key="4">
    <source>
        <dbReference type="PROSITE" id="PS51186"/>
    </source>
</evidence>